<comment type="caution">
    <text evidence="3">The sequence shown here is derived from an EMBL/GenBank/DDBJ whole genome shotgun (WGS) entry which is preliminary data.</text>
</comment>
<protein>
    <submittedName>
        <fullName evidence="3">Uncharacterized protein</fullName>
    </submittedName>
</protein>
<dbReference type="EMBL" id="LGKG01000163">
    <property type="protein sequence ID" value="KPC60280.1"/>
    <property type="molecule type" value="Genomic_DNA"/>
</dbReference>
<feature type="coiled-coil region" evidence="1">
    <location>
        <begin position="47"/>
        <end position="96"/>
    </location>
</feature>
<feature type="chain" id="PRO_5005849993" evidence="2">
    <location>
        <begin position="28"/>
        <end position="97"/>
    </location>
</feature>
<evidence type="ECO:0000313" key="3">
    <source>
        <dbReference type="EMBL" id="KPC60280.1"/>
    </source>
</evidence>
<dbReference type="RefSeq" id="WP_157878612.1">
    <property type="nucleotide sequence ID" value="NZ_LGKG01000163.1"/>
</dbReference>
<reference evidence="4" key="1">
    <citation type="submission" date="2015-07" db="EMBL/GenBank/DDBJ databases">
        <authorList>
            <person name="Ju K.-S."/>
            <person name="Doroghazi J.R."/>
            <person name="Metcalf W.W."/>
        </authorList>
    </citation>
    <scope>NUCLEOTIDE SEQUENCE [LARGE SCALE GENOMIC DNA]</scope>
    <source>
        <strain evidence="4">NRRL ISP-5002</strain>
    </source>
</reference>
<feature type="signal peptide" evidence="2">
    <location>
        <begin position="1"/>
        <end position="27"/>
    </location>
</feature>
<keyword evidence="4" id="KW-1185">Reference proteome</keyword>
<organism evidence="3 4">
    <name type="scientific">Streptomyces chattanoogensis</name>
    <dbReference type="NCBI Taxonomy" id="66876"/>
    <lineage>
        <taxon>Bacteria</taxon>
        <taxon>Bacillati</taxon>
        <taxon>Actinomycetota</taxon>
        <taxon>Actinomycetes</taxon>
        <taxon>Kitasatosporales</taxon>
        <taxon>Streptomycetaceae</taxon>
        <taxon>Streptomyces</taxon>
    </lineage>
</organism>
<evidence type="ECO:0000256" key="1">
    <source>
        <dbReference type="SAM" id="Coils"/>
    </source>
</evidence>
<keyword evidence="2" id="KW-0732">Signal</keyword>
<evidence type="ECO:0000313" key="4">
    <source>
        <dbReference type="Proteomes" id="UP000037982"/>
    </source>
</evidence>
<dbReference type="AlphaFoldDB" id="A0A0N0GX13"/>
<evidence type="ECO:0000256" key="2">
    <source>
        <dbReference type="SAM" id="SignalP"/>
    </source>
</evidence>
<sequence>MRRRISAFAVTAAMAGGVLFAALPAQAATITGSHAAVARAGSIHVNLDELRQQSADLKAKANRLDQDGEHEAAERARAEANAIDNQIKAYEDAENNV</sequence>
<dbReference type="Proteomes" id="UP000037982">
    <property type="component" value="Unassembled WGS sequence"/>
</dbReference>
<gene>
    <name evidence="3" type="ORF">ADL29_30315</name>
</gene>
<dbReference type="PATRIC" id="fig|66876.3.peg.6671"/>
<proteinExistence type="predicted"/>
<keyword evidence="1" id="KW-0175">Coiled coil</keyword>
<accession>A0A0N0GX13</accession>
<name>A0A0N0GX13_9ACTN</name>